<comment type="caution">
    <text evidence="1">The sequence shown here is derived from an EMBL/GenBank/DDBJ whole genome shotgun (WGS) entry which is preliminary data.</text>
</comment>
<evidence type="ECO:0000313" key="2">
    <source>
        <dbReference type="Proteomes" id="UP000821866"/>
    </source>
</evidence>
<dbReference type="AlphaFoldDB" id="A0A9J6ETC1"/>
<reference evidence="1" key="2">
    <citation type="submission" date="2021-09" db="EMBL/GenBank/DDBJ databases">
        <authorList>
            <person name="Jia N."/>
            <person name="Wang J."/>
            <person name="Shi W."/>
            <person name="Du L."/>
            <person name="Sun Y."/>
            <person name="Zhan W."/>
            <person name="Jiang J."/>
            <person name="Wang Q."/>
            <person name="Zhang B."/>
            <person name="Ji P."/>
            <person name="Sakyi L.B."/>
            <person name="Cui X."/>
            <person name="Yuan T."/>
            <person name="Jiang B."/>
            <person name="Yang W."/>
            <person name="Lam T.T.-Y."/>
            <person name="Chang Q."/>
            <person name="Ding S."/>
            <person name="Wang X."/>
            <person name="Zhu J."/>
            <person name="Ruan X."/>
            <person name="Zhao L."/>
            <person name="Wei J."/>
            <person name="Que T."/>
            <person name="Du C."/>
            <person name="Cheng J."/>
            <person name="Dai P."/>
            <person name="Han X."/>
            <person name="Huang E."/>
            <person name="Gao Y."/>
            <person name="Liu J."/>
            <person name="Shao H."/>
            <person name="Ye R."/>
            <person name="Li L."/>
            <person name="Wei W."/>
            <person name="Wang X."/>
            <person name="Wang C."/>
            <person name="Huo Q."/>
            <person name="Li W."/>
            <person name="Guo W."/>
            <person name="Chen H."/>
            <person name="Chen S."/>
            <person name="Zhou L."/>
            <person name="Zhou L."/>
            <person name="Ni X."/>
            <person name="Tian J."/>
            <person name="Zhou Y."/>
            <person name="Sheng Y."/>
            <person name="Liu T."/>
            <person name="Pan Y."/>
            <person name="Xia L."/>
            <person name="Li J."/>
            <person name="Zhao F."/>
            <person name="Cao W."/>
        </authorList>
    </citation>
    <scope>NUCLEOTIDE SEQUENCE</scope>
    <source>
        <strain evidence="1">Rmic-2018</strain>
        <tissue evidence="1">Larvae</tissue>
    </source>
</reference>
<protein>
    <submittedName>
        <fullName evidence="1">Uncharacterized protein</fullName>
    </submittedName>
</protein>
<organism evidence="1 2">
    <name type="scientific">Rhipicephalus microplus</name>
    <name type="common">Cattle tick</name>
    <name type="synonym">Boophilus microplus</name>
    <dbReference type="NCBI Taxonomy" id="6941"/>
    <lineage>
        <taxon>Eukaryota</taxon>
        <taxon>Metazoa</taxon>
        <taxon>Ecdysozoa</taxon>
        <taxon>Arthropoda</taxon>
        <taxon>Chelicerata</taxon>
        <taxon>Arachnida</taxon>
        <taxon>Acari</taxon>
        <taxon>Parasitiformes</taxon>
        <taxon>Ixodida</taxon>
        <taxon>Ixodoidea</taxon>
        <taxon>Ixodidae</taxon>
        <taxon>Rhipicephalinae</taxon>
        <taxon>Rhipicephalus</taxon>
        <taxon>Boophilus</taxon>
    </lineage>
</organism>
<dbReference type="Proteomes" id="UP000821866">
    <property type="component" value="Chromosome 10"/>
</dbReference>
<evidence type="ECO:0000313" key="1">
    <source>
        <dbReference type="EMBL" id="KAH8037622.1"/>
    </source>
</evidence>
<proteinExistence type="predicted"/>
<dbReference type="PANTHER" id="PTHR31025">
    <property type="entry name" value="SI:CH211-196P9.1-RELATED"/>
    <property type="match status" value="1"/>
</dbReference>
<keyword evidence="2" id="KW-1185">Reference proteome</keyword>
<gene>
    <name evidence="1" type="ORF">HPB51_015056</name>
</gene>
<dbReference type="PANTHER" id="PTHR31025:SF22">
    <property type="entry name" value="IP13529P"/>
    <property type="match status" value="1"/>
</dbReference>
<name>A0A9J6ETC1_RHIMP</name>
<sequence length="525" mass="60298">MHTNLYQWARSLDKRRTLRGRSSSTDSSESGKQNENFSFQFEGLPKYIRKALKAQRPLPSAERRALVRCVVEQLTEVYPYPSRDLIREVAITIVDAFPEALKDRDLDGEMLGKGHNSFFQQLKCRADTIALGRLSPDTSPGFSGSMHLHESEGQYGNVSFYLEYLPEHIRSSLKVERPLPHRERRALVRCVVEKLTTMCARPRRDLLRGAATTVVRAFPDALEDRGLDGSVLGRGYDSFFHQLECRAENIRRRERGAAAPVAQRGSRKTVKNTFGCVNWQPVRNSEPPEDIEDRIQFLKQEGKKSLEEIDMPLCVDYMEETYPELRSFINADPAPGISEVKDQWPMLFHRPFFYRHGNELLAKNVKAIFDQKVSTYAPPLIQYLESVPKKEVMYRLMIMREAAKKGNTKAAEEAVVPLLCTYFKEDERHLFQVLEEGKDIAEMLHELPCTPTIVALGGIFQKKCFVACEREILFTEPVDFSEATCLLLLSYYVFNLAYADPVATTLEFLQRRSLVDHLEKDEREI</sequence>
<dbReference type="EMBL" id="JABSTU010000002">
    <property type="protein sequence ID" value="KAH8037622.1"/>
    <property type="molecule type" value="Genomic_DNA"/>
</dbReference>
<dbReference type="VEuPathDB" id="VectorBase:LOC119179373"/>
<accession>A0A9J6ETC1</accession>
<reference evidence="1" key="1">
    <citation type="journal article" date="2020" name="Cell">
        <title>Large-Scale Comparative Analyses of Tick Genomes Elucidate Their Genetic Diversity and Vector Capacities.</title>
        <authorList>
            <consortium name="Tick Genome and Microbiome Consortium (TIGMIC)"/>
            <person name="Jia N."/>
            <person name="Wang J."/>
            <person name="Shi W."/>
            <person name="Du L."/>
            <person name="Sun Y."/>
            <person name="Zhan W."/>
            <person name="Jiang J.F."/>
            <person name="Wang Q."/>
            <person name="Zhang B."/>
            <person name="Ji P."/>
            <person name="Bell-Sakyi L."/>
            <person name="Cui X.M."/>
            <person name="Yuan T.T."/>
            <person name="Jiang B.G."/>
            <person name="Yang W.F."/>
            <person name="Lam T.T."/>
            <person name="Chang Q.C."/>
            <person name="Ding S.J."/>
            <person name="Wang X.J."/>
            <person name="Zhu J.G."/>
            <person name="Ruan X.D."/>
            <person name="Zhao L."/>
            <person name="Wei J.T."/>
            <person name="Ye R.Z."/>
            <person name="Que T.C."/>
            <person name="Du C.H."/>
            <person name="Zhou Y.H."/>
            <person name="Cheng J.X."/>
            <person name="Dai P.F."/>
            <person name="Guo W.B."/>
            <person name="Han X.H."/>
            <person name="Huang E.J."/>
            <person name="Li L.F."/>
            <person name="Wei W."/>
            <person name="Gao Y.C."/>
            <person name="Liu J.Z."/>
            <person name="Shao H.Z."/>
            <person name="Wang X."/>
            <person name="Wang C.C."/>
            <person name="Yang T.C."/>
            <person name="Huo Q.B."/>
            <person name="Li W."/>
            <person name="Chen H.Y."/>
            <person name="Chen S.E."/>
            <person name="Zhou L.G."/>
            <person name="Ni X.B."/>
            <person name="Tian J.H."/>
            <person name="Sheng Y."/>
            <person name="Liu T."/>
            <person name="Pan Y.S."/>
            <person name="Xia L.Y."/>
            <person name="Li J."/>
            <person name="Zhao F."/>
            <person name="Cao W.C."/>
        </authorList>
    </citation>
    <scope>NUCLEOTIDE SEQUENCE</scope>
    <source>
        <strain evidence="1">Rmic-2018</strain>
    </source>
</reference>